<dbReference type="PROSITE" id="PS51257">
    <property type="entry name" value="PROKAR_LIPOPROTEIN"/>
    <property type="match status" value="1"/>
</dbReference>
<evidence type="ECO:0000256" key="2">
    <source>
        <dbReference type="SAM" id="SignalP"/>
    </source>
</evidence>
<reference evidence="4" key="1">
    <citation type="journal article" date="2019" name="Int. J. Syst. Evol. Microbiol.">
        <title>The Global Catalogue of Microorganisms (GCM) 10K type strain sequencing project: providing services to taxonomists for standard genome sequencing and annotation.</title>
        <authorList>
            <consortium name="The Broad Institute Genomics Platform"/>
            <consortium name="The Broad Institute Genome Sequencing Center for Infectious Disease"/>
            <person name="Wu L."/>
            <person name="Ma J."/>
        </authorList>
    </citation>
    <scope>NUCLEOTIDE SEQUENCE [LARGE SCALE GENOMIC DNA]</scope>
    <source>
        <strain evidence="4">CAIM 431</strain>
    </source>
</reference>
<keyword evidence="4" id="KW-1185">Reference proteome</keyword>
<feature type="compositionally biased region" description="Low complexity" evidence="1">
    <location>
        <begin position="34"/>
        <end position="47"/>
    </location>
</feature>
<evidence type="ECO:0000256" key="1">
    <source>
        <dbReference type="SAM" id="MobiDB-lite"/>
    </source>
</evidence>
<proteinExistence type="predicted"/>
<feature type="region of interest" description="Disordered" evidence="1">
    <location>
        <begin position="21"/>
        <end position="89"/>
    </location>
</feature>
<accession>A0ABW4RV12</accession>
<comment type="caution">
    <text evidence="3">The sequence shown here is derived from an EMBL/GenBank/DDBJ whole genome shotgun (WGS) entry which is preliminary data.</text>
</comment>
<dbReference type="EMBL" id="JBHUFZ010000016">
    <property type="protein sequence ID" value="MFD1890158.1"/>
    <property type="molecule type" value="Genomic_DNA"/>
</dbReference>
<dbReference type="RefSeq" id="WP_343873130.1">
    <property type="nucleotide sequence ID" value="NZ_BAAAIX010000013.1"/>
</dbReference>
<feature type="chain" id="PRO_5046204589" evidence="2">
    <location>
        <begin position="26"/>
        <end position="178"/>
    </location>
</feature>
<sequence length="178" mass="17528">MTTPDLRVLALAAAGLALVACSSTASSEPSQPGSAAASTQTSVAAPSMSTDPGQASSTPQVSADGSASPTPEASSSSSPSAPGHVTYPARLSCTRPSEALLERAGVTIASHPGTWQGGALVEAATTNTGTWYVLAVDRGHQLDNGTATEGGSRSLALTNGPTGGGRLIPLAGWSRASR</sequence>
<keyword evidence="2" id="KW-0732">Signal</keyword>
<feature type="compositionally biased region" description="Polar residues" evidence="1">
    <location>
        <begin position="21"/>
        <end position="33"/>
    </location>
</feature>
<gene>
    <name evidence="3" type="ORF">ACFSCS_08165</name>
</gene>
<organism evidence="3 4">
    <name type="scientific">Luteococcus peritonei</name>
    <dbReference type="NCBI Taxonomy" id="88874"/>
    <lineage>
        <taxon>Bacteria</taxon>
        <taxon>Bacillati</taxon>
        <taxon>Actinomycetota</taxon>
        <taxon>Actinomycetes</taxon>
        <taxon>Propionibacteriales</taxon>
        <taxon>Propionibacteriaceae</taxon>
        <taxon>Luteococcus</taxon>
    </lineage>
</organism>
<protein>
    <submittedName>
        <fullName evidence="3">Uncharacterized protein</fullName>
    </submittedName>
</protein>
<feature type="signal peptide" evidence="2">
    <location>
        <begin position="1"/>
        <end position="25"/>
    </location>
</feature>
<name>A0ABW4RV12_9ACTN</name>
<feature type="compositionally biased region" description="Low complexity" evidence="1">
    <location>
        <begin position="66"/>
        <end position="82"/>
    </location>
</feature>
<evidence type="ECO:0000313" key="3">
    <source>
        <dbReference type="EMBL" id="MFD1890158.1"/>
    </source>
</evidence>
<feature type="compositionally biased region" description="Polar residues" evidence="1">
    <location>
        <begin position="48"/>
        <end position="65"/>
    </location>
</feature>
<evidence type="ECO:0000313" key="4">
    <source>
        <dbReference type="Proteomes" id="UP001597326"/>
    </source>
</evidence>
<dbReference type="Proteomes" id="UP001597326">
    <property type="component" value="Unassembled WGS sequence"/>
</dbReference>